<reference evidence="3" key="1">
    <citation type="journal article" date="2019" name="Int. J. Syst. Evol. Microbiol.">
        <title>The Global Catalogue of Microorganisms (GCM) 10K type strain sequencing project: providing services to taxonomists for standard genome sequencing and annotation.</title>
        <authorList>
            <consortium name="The Broad Institute Genomics Platform"/>
            <consortium name="The Broad Institute Genome Sequencing Center for Infectious Disease"/>
            <person name="Wu L."/>
            <person name="Ma J."/>
        </authorList>
    </citation>
    <scope>NUCLEOTIDE SEQUENCE [LARGE SCALE GENOMIC DNA]</scope>
    <source>
        <strain evidence="3">CGMCC 1.10188</strain>
    </source>
</reference>
<dbReference type="InterPro" id="IPR009057">
    <property type="entry name" value="Homeodomain-like_sf"/>
</dbReference>
<protein>
    <recommendedName>
        <fullName evidence="4">IS630 family transposase</fullName>
    </recommendedName>
</protein>
<evidence type="ECO:0008006" key="4">
    <source>
        <dbReference type="Google" id="ProtNLM"/>
    </source>
</evidence>
<dbReference type="Pfam" id="PF13565">
    <property type="entry name" value="HTH_32"/>
    <property type="match status" value="1"/>
</dbReference>
<dbReference type="Proteomes" id="UP000603352">
    <property type="component" value="Unassembled WGS sequence"/>
</dbReference>
<accession>A0ABQ1IZB5</accession>
<organism evidence="2 3">
    <name type="scientific">Tistrella bauzanensis</name>
    <dbReference type="NCBI Taxonomy" id="657419"/>
    <lineage>
        <taxon>Bacteria</taxon>
        <taxon>Pseudomonadati</taxon>
        <taxon>Pseudomonadota</taxon>
        <taxon>Alphaproteobacteria</taxon>
        <taxon>Geminicoccales</taxon>
        <taxon>Geminicoccaceae</taxon>
        <taxon>Tistrella</taxon>
    </lineage>
</organism>
<feature type="region of interest" description="Disordered" evidence="1">
    <location>
        <begin position="184"/>
        <end position="204"/>
    </location>
</feature>
<name>A0ABQ1IZB5_9PROT</name>
<evidence type="ECO:0000256" key="1">
    <source>
        <dbReference type="SAM" id="MobiDB-lite"/>
    </source>
</evidence>
<evidence type="ECO:0000313" key="3">
    <source>
        <dbReference type="Proteomes" id="UP000603352"/>
    </source>
</evidence>
<feature type="compositionally biased region" description="Basic and acidic residues" evidence="1">
    <location>
        <begin position="192"/>
        <end position="204"/>
    </location>
</feature>
<sequence>MRSDISFTVSPGDRQRLRAIVADPMSPQKHVWRARIVLLSGEDLGTSAIMAATATSKTCVWRWQERFMHEGVDGLLRDRSRPPGKAPVPPERVAEIIRLTQAPPPHEATHWTLGAMAKVAGIAASTAQGIWKAHGLSPHRWRQFKLSNDPKFADKLTAIVGLYVDPPAHAVVLSVDETSQIQALDRTQPGLAHEEGPGRHDDPR</sequence>
<keyword evidence="3" id="KW-1185">Reference proteome</keyword>
<proteinExistence type="predicted"/>
<dbReference type="InterPro" id="IPR047655">
    <property type="entry name" value="Transpos_IS630-like"/>
</dbReference>
<dbReference type="SUPFAM" id="SSF46689">
    <property type="entry name" value="Homeodomain-like"/>
    <property type="match status" value="1"/>
</dbReference>
<dbReference type="NCBIfam" id="NF033545">
    <property type="entry name" value="transpos_IS630"/>
    <property type="match status" value="1"/>
</dbReference>
<evidence type="ECO:0000313" key="2">
    <source>
        <dbReference type="EMBL" id="GGB54857.1"/>
    </source>
</evidence>
<comment type="caution">
    <text evidence="2">The sequence shown here is derived from an EMBL/GenBank/DDBJ whole genome shotgun (WGS) entry which is preliminary data.</text>
</comment>
<gene>
    <name evidence="2" type="ORF">GCM10011505_39830</name>
</gene>
<dbReference type="EMBL" id="BMDZ01000059">
    <property type="protein sequence ID" value="GGB54857.1"/>
    <property type="molecule type" value="Genomic_DNA"/>
</dbReference>